<dbReference type="InterPro" id="IPR014017">
    <property type="entry name" value="DNA_helicase_UvrD-like_C"/>
</dbReference>
<dbReference type="EC" id="5.6.2.4" evidence="12"/>
<dbReference type="InterPro" id="IPR027417">
    <property type="entry name" value="P-loop_NTPase"/>
</dbReference>
<protein>
    <recommendedName>
        <fullName evidence="12">DNA 3'-5' helicase</fullName>
        <ecNumber evidence="12">5.6.2.4</ecNumber>
    </recommendedName>
</protein>
<evidence type="ECO:0000256" key="8">
    <source>
        <dbReference type="ARBA" id="ARBA00023125"/>
    </source>
</evidence>
<keyword evidence="8" id="KW-0238">DNA-binding</keyword>
<keyword evidence="1" id="KW-0540">Nuclease</keyword>
<evidence type="ECO:0000256" key="11">
    <source>
        <dbReference type="ARBA" id="ARBA00034617"/>
    </source>
</evidence>
<keyword evidence="7 14" id="KW-0067">ATP-binding</keyword>
<evidence type="ECO:0000313" key="17">
    <source>
        <dbReference type="Proteomes" id="UP000071392"/>
    </source>
</evidence>
<dbReference type="Pfam" id="PF13361">
    <property type="entry name" value="UvrD_C"/>
    <property type="match status" value="1"/>
</dbReference>
<dbReference type="InterPro" id="IPR014016">
    <property type="entry name" value="UvrD-like_ATP-bd"/>
</dbReference>
<comment type="caution">
    <text evidence="16">The sequence shown here is derived from an EMBL/GenBank/DDBJ whole genome shotgun (WGS) entry which is preliminary data.</text>
</comment>
<evidence type="ECO:0000256" key="7">
    <source>
        <dbReference type="ARBA" id="ARBA00022840"/>
    </source>
</evidence>
<evidence type="ECO:0000256" key="10">
    <source>
        <dbReference type="ARBA" id="ARBA00023235"/>
    </source>
</evidence>
<feature type="domain" description="UvrD-like helicase ATP-binding" evidence="15">
    <location>
        <begin position="1"/>
        <end position="483"/>
    </location>
</feature>
<dbReference type="PANTHER" id="PTHR11070:SF67">
    <property type="entry name" value="DNA 3'-5' HELICASE"/>
    <property type="match status" value="1"/>
</dbReference>
<reference evidence="16 17" key="1">
    <citation type="submission" date="2016-02" db="EMBL/GenBank/DDBJ databases">
        <authorList>
            <person name="Wen L."/>
            <person name="He K."/>
            <person name="Yang H."/>
        </authorList>
    </citation>
    <scope>NUCLEOTIDE SEQUENCE [LARGE SCALE GENOMIC DNA]</scope>
    <source>
        <strain evidence="16 17">CV41</strain>
    </source>
</reference>
<keyword evidence="6" id="KW-0269">Exonuclease</keyword>
<dbReference type="GO" id="GO:0005524">
    <property type="term" value="F:ATP binding"/>
    <property type="evidence" value="ECO:0007669"/>
    <property type="project" value="UniProtKB-UniRule"/>
</dbReference>
<evidence type="ECO:0000259" key="15">
    <source>
        <dbReference type="PROSITE" id="PS51198"/>
    </source>
</evidence>
<evidence type="ECO:0000256" key="3">
    <source>
        <dbReference type="ARBA" id="ARBA00022763"/>
    </source>
</evidence>
<evidence type="ECO:0000313" key="16">
    <source>
        <dbReference type="EMBL" id="KXU35976.1"/>
    </source>
</evidence>
<keyword evidence="17" id="KW-1185">Reference proteome</keyword>
<dbReference type="GO" id="GO:0004527">
    <property type="term" value="F:exonuclease activity"/>
    <property type="evidence" value="ECO:0007669"/>
    <property type="project" value="UniProtKB-KW"/>
</dbReference>
<keyword evidence="10" id="KW-0413">Isomerase</keyword>
<evidence type="ECO:0000256" key="4">
    <source>
        <dbReference type="ARBA" id="ARBA00022801"/>
    </source>
</evidence>
<dbReference type="GO" id="GO:0043138">
    <property type="term" value="F:3'-5' DNA helicase activity"/>
    <property type="evidence" value="ECO:0007669"/>
    <property type="project" value="UniProtKB-EC"/>
</dbReference>
<gene>
    <name evidence="16" type="ORF">AXK12_04655</name>
</gene>
<comment type="catalytic activity">
    <reaction evidence="13">
        <text>ATP + H2O = ADP + phosphate + H(+)</text>
        <dbReference type="Rhea" id="RHEA:13065"/>
        <dbReference type="ChEBI" id="CHEBI:15377"/>
        <dbReference type="ChEBI" id="CHEBI:15378"/>
        <dbReference type="ChEBI" id="CHEBI:30616"/>
        <dbReference type="ChEBI" id="CHEBI:43474"/>
        <dbReference type="ChEBI" id="CHEBI:456216"/>
        <dbReference type="EC" id="5.6.2.4"/>
    </reaction>
</comment>
<evidence type="ECO:0000256" key="2">
    <source>
        <dbReference type="ARBA" id="ARBA00022741"/>
    </source>
</evidence>
<evidence type="ECO:0000256" key="14">
    <source>
        <dbReference type="PROSITE-ProRule" id="PRU00560"/>
    </source>
</evidence>
<evidence type="ECO:0000256" key="12">
    <source>
        <dbReference type="ARBA" id="ARBA00034808"/>
    </source>
</evidence>
<accession>A0A139SMZ1</accession>
<dbReference type="Pfam" id="PF12705">
    <property type="entry name" value="PDDEXK_1"/>
    <property type="match status" value="1"/>
</dbReference>
<proteinExistence type="predicted"/>
<evidence type="ECO:0000256" key="13">
    <source>
        <dbReference type="ARBA" id="ARBA00048988"/>
    </source>
</evidence>
<keyword evidence="2 14" id="KW-0547">Nucleotide-binding</keyword>
<comment type="catalytic activity">
    <reaction evidence="11">
        <text>Couples ATP hydrolysis with the unwinding of duplex DNA by translocating in the 3'-5' direction.</text>
        <dbReference type="EC" id="5.6.2.4"/>
    </reaction>
</comment>
<name>A0A139SMZ1_9BACT</name>
<dbReference type="Pfam" id="PF00580">
    <property type="entry name" value="UvrD-helicase"/>
    <property type="match status" value="2"/>
</dbReference>
<dbReference type="RefSeq" id="WP_068711712.1">
    <property type="nucleotide sequence ID" value="NZ_LSZP01000033.1"/>
</dbReference>
<keyword evidence="4 14" id="KW-0378">Hydrolase</keyword>
<evidence type="ECO:0000256" key="5">
    <source>
        <dbReference type="ARBA" id="ARBA00022806"/>
    </source>
</evidence>
<keyword evidence="5 14" id="KW-0347">Helicase</keyword>
<dbReference type="GO" id="GO:0005829">
    <property type="term" value="C:cytosol"/>
    <property type="evidence" value="ECO:0007669"/>
    <property type="project" value="TreeGrafter"/>
</dbReference>
<dbReference type="PANTHER" id="PTHR11070">
    <property type="entry name" value="UVRD / RECB / PCRA DNA HELICASE FAMILY MEMBER"/>
    <property type="match status" value="1"/>
</dbReference>
<dbReference type="Gene3D" id="3.40.50.300">
    <property type="entry name" value="P-loop containing nucleotide triphosphate hydrolases"/>
    <property type="match status" value="3"/>
</dbReference>
<evidence type="ECO:0000256" key="1">
    <source>
        <dbReference type="ARBA" id="ARBA00022722"/>
    </source>
</evidence>
<organism evidence="16 17">
    <name type="scientific">Cephaloticoccus capnophilus</name>
    <dbReference type="NCBI Taxonomy" id="1548208"/>
    <lineage>
        <taxon>Bacteria</taxon>
        <taxon>Pseudomonadati</taxon>
        <taxon>Verrucomicrobiota</taxon>
        <taxon>Opitutia</taxon>
        <taxon>Opitutales</taxon>
        <taxon>Opitutaceae</taxon>
        <taxon>Cephaloticoccus</taxon>
    </lineage>
</organism>
<dbReference type="AlphaFoldDB" id="A0A139SMZ1"/>
<sequence>MSIEHEMIRASAGSGKTYALTNRFVRLLALGVEPERIIALTFTRKAAGEFLDAILGKLAGCAASEKAASRLGAELGLPSEAARPENFRRLLRAVVDSLHRLRLGTLDGFFMEIAQSFALEIGLGARVELLEAHAEAQVKAQVLGQIFEAGLDGGALSATAIRRRKNQGLDRFIEAFKEATFGQEAKRVADQLEEFIQAHQEVFLDAAGAQPPNLSGLVVDDYAAVLGAGVIALREAFEDSSGEWDEKRRQWWAQLFEELEGWAPGTKLRTPLANVIKALPEMRAVTMAGKRGVEASGKLRDALLAVSRAVLGGELARRVAMTRGVYAVLAAYEAVYDAQVRRAGRLTFADVERLLIPARLGTGFAMPATVEAQERRLLLDYRLDAQIDHWMLDEFQDTSFGQWSILRNLIDEVIQDPDGRRSFFYVGDVKQAIYSWRGGDPRLFSEVFAHYDAALAGAGGDQCGSAVGSGIVERHLDESWRSGPPIIEMVNRVFGAAETLDALFSKDEHAGRAAGGGVHEWNAQWREHRSARPDLGGHAALLLVEADSRNKEVGRRSRFEATLALLRELPPPSAAFSIAVLVQSNAAAAELSDYLRSEGGIEAVAEADLHVCTDNPVGAALLACVQAAAHPGDRVAWAHVEASPLLSCGGPLAGGPSGRAAVTLDLSAPLFGLGPIIERLEARLSGDAFSCLRLRQWALAAAEFEDTGSRDPDEFIAFMRGYTLREPDSVGVVRVMTVHKSKGLGFDAVILPDLQGDRLDQARKGLAVKRDAERQVEWVLDLPCKEIAEKVGVLADYLREAQAEGLYEKLSLLYVAMTRAKRALYTIIEEPGSSSKSANFPKLLVETLGADEPCAVQVGGLTLRGAWEAGDFASVAANAKAAAAASEGELPPPVRVEGAVEPRFPSLVARRPSDQTSGVRTAEQLFAPSPSGASEAGSFGREVHRLFAVADRFIVRGVAAAGAEFFTEAEALVAACLAAPALAQVWARRANRELWCERRFEAVIGGQWVTGVFDRVIVDCAENGEPLRAEVYDFKTDEDTAGAAERHAPQLALYRAAAAQLTGLPEEAVRSFLVLTKTQELVELVP</sequence>
<evidence type="ECO:0000256" key="9">
    <source>
        <dbReference type="ARBA" id="ARBA00023204"/>
    </source>
</evidence>
<dbReference type="InterPro" id="IPR011604">
    <property type="entry name" value="PDDEXK-like_dom_sf"/>
</dbReference>
<feature type="binding site" evidence="14">
    <location>
        <begin position="10"/>
        <end position="17"/>
    </location>
    <ligand>
        <name>ATP</name>
        <dbReference type="ChEBI" id="CHEBI:30616"/>
    </ligand>
</feature>
<keyword evidence="9" id="KW-0234">DNA repair</keyword>
<dbReference type="OrthoDB" id="9810135at2"/>
<dbReference type="InterPro" id="IPR000212">
    <property type="entry name" value="DNA_helicase_UvrD/REP"/>
</dbReference>
<dbReference type="SUPFAM" id="SSF52540">
    <property type="entry name" value="P-loop containing nucleoside triphosphate hydrolases"/>
    <property type="match status" value="1"/>
</dbReference>
<dbReference type="PROSITE" id="PS51198">
    <property type="entry name" value="UVRD_HELICASE_ATP_BIND"/>
    <property type="match status" value="1"/>
</dbReference>
<dbReference type="Proteomes" id="UP000071392">
    <property type="component" value="Unassembled WGS sequence"/>
</dbReference>
<dbReference type="EMBL" id="LSZP01000033">
    <property type="protein sequence ID" value="KXU35976.1"/>
    <property type="molecule type" value="Genomic_DNA"/>
</dbReference>
<dbReference type="GO" id="GO:0000725">
    <property type="term" value="P:recombinational repair"/>
    <property type="evidence" value="ECO:0007669"/>
    <property type="project" value="TreeGrafter"/>
</dbReference>
<dbReference type="GO" id="GO:0003677">
    <property type="term" value="F:DNA binding"/>
    <property type="evidence" value="ECO:0007669"/>
    <property type="project" value="UniProtKB-KW"/>
</dbReference>
<dbReference type="STRING" id="1548208.AXK12_04655"/>
<dbReference type="InterPro" id="IPR038726">
    <property type="entry name" value="PDDEXK_AddAB-type"/>
</dbReference>
<dbReference type="Gene3D" id="3.90.320.10">
    <property type="match status" value="1"/>
</dbReference>
<evidence type="ECO:0000256" key="6">
    <source>
        <dbReference type="ARBA" id="ARBA00022839"/>
    </source>
</evidence>
<keyword evidence="3" id="KW-0227">DNA damage</keyword>